<dbReference type="PANTHER" id="PTHR46599">
    <property type="entry name" value="PIGGYBAC TRANSPOSABLE ELEMENT-DERIVED PROTEIN 4"/>
    <property type="match status" value="1"/>
</dbReference>
<dbReference type="PANTHER" id="PTHR46599:SF3">
    <property type="entry name" value="PIGGYBAC TRANSPOSABLE ELEMENT-DERIVED PROTEIN 4"/>
    <property type="match status" value="1"/>
</dbReference>
<dbReference type="InterPro" id="IPR029526">
    <property type="entry name" value="PGBD"/>
</dbReference>
<dbReference type="Proteomes" id="UP000322000">
    <property type="component" value="Chromosome 7"/>
</dbReference>
<gene>
    <name evidence="3" type="primary">LOC113496143</name>
</gene>
<organism evidence="2 3">
    <name type="scientific">Trichoplusia ni</name>
    <name type="common">Cabbage looper</name>
    <dbReference type="NCBI Taxonomy" id="7111"/>
    <lineage>
        <taxon>Eukaryota</taxon>
        <taxon>Metazoa</taxon>
        <taxon>Ecdysozoa</taxon>
        <taxon>Arthropoda</taxon>
        <taxon>Hexapoda</taxon>
        <taxon>Insecta</taxon>
        <taxon>Pterygota</taxon>
        <taxon>Neoptera</taxon>
        <taxon>Endopterygota</taxon>
        <taxon>Lepidoptera</taxon>
        <taxon>Glossata</taxon>
        <taxon>Ditrysia</taxon>
        <taxon>Noctuoidea</taxon>
        <taxon>Noctuidae</taxon>
        <taxon>Plusiinae</taxon>
        <taxon>Trichoplusia</taxon>
    </lineage>
</organism>
<dbReference type="GeneID" id="113496143"/>
<dbReference type="OrthoDB" id="75807at2759"/>
<dbReference type="Pfam" id="PF13843">
    <property type="entry name" value="DDE_Tnp_1_7"/>
    <property type="match status" value="1"/>
</dbReference>
<dbReference type="KEGG" id="tnl:113496143"/>
<dbReference type="AlphaFoldDB" id="A0A7E5VS04"/>
<reference evidence="3" key="1">
    <citation type="submission" date="2025-08" db="UniProtKB">
        <authorList>
            <consortium name="RefSeq"/>
        </authorList>
    </citation>
    <scope>IDENTIFICATION</scope>
</reference>
<evidence type="ECO:0000313" key="3">
    <source>
        <dbReference type="RefSeq" id="XP_026731069.1"/>
    </source>
</evidence>
<keyword evidence="2" id="KW-1185">Reference proteome</keyword>
<accession>A0A7E5VS04</accession>
<proteinExistence type="predicted"/>
<protein>
    <submittedName>
        <fullName evidence="3">PiggyBac transposable element-derived protein 4-like</fullName>
    </submittedName>
</protein>
<name>A0A7E5VS04_TRINI</name>
<sequence length="523" mass="60847">MAPSTSKHRPCIGINYRNFDQTVADWKDWIKLTDDLSDCDMDLDDEVCPYPQTAVPRIALTEPAIHTDLTYQDIIVLEAEDQLNDLAMREFVPQDCYDFTWTKDRNIFNGKRETFTGTPGPTVTVTDLTRITDIFYKMIDNDFVDTICIETNRYADRKIKLLKDLGKFFPTSRLYRWTPTNRNEIYSFFALIILQGLYPLPEEESYFSFNGFGTMPYFRRIMSYNRYLLLKSLMHFVDNNDLRENMTKLSKIQPVREYFNDKFSTLYYPSQEIVIDESLLKWHGRLGFAQKIASKAAQVGVKTYELCDSSTGYLWKFFVSTGKDENKAVTTVIADDTNADDLEGRPKKPEMTDQISDRPTNATSKIVYDLVEPLLHRGHTLIMDNFCNSPLLARYLKRQKTDCYGTLRLNREFVPDSLKTVTKTDIRQGEVVCSYTPDLSICVWRDANLVSLISTYHHLQIGNRQKYNRLTFKPSVVLDYNKSMGGVDRKDQYLSAQLLERVKNKIWYNFSFAFLILLFSTVL</sequence>
<dbReference type="InParanoid" id="A0A7E5VS04"/>
<dbReference type="RefSeq" id="XP_026731069.1">
    <property type="nucleotide sequence ID" value="XM_026875268.1"/>
</dbReference>
<feature type="domain" description="PiggyBac transposable element-derived protein" evidence="1">
    <location>
        <begin position="133"/>
        <end position="516"/>
    </location>
</feature>
<evidence type="ECO:0000259" key="1">
    <source>
        <dbReference type="Pfam" id="PF13843"/>
    </source>
</evidence>
<evidence type="ECO:0000313" key="2">
    <source>
        <dbReference type="Proteomes" id="UP000322000"/>
    </source>
</evidence>